<name>A0A0F9A4I1_9ZZZZ</name>
<organism evidence="1">
    <name type="scientific">marine sediment metagenome</name>
    <dbReference type="NCBI Taxonomy" id="412755"/>
    <lineage>
        <taxon>unclassified sequences</taxon>
        <taxon>metagenomes</taxon>
        <taxon>ecological metagenomes</taxon>
    </lineage>
</organism>
<dbReference type="AlphaFoldDB" id="A0A0F9A4I1"/>
<gene>
    <name evidence="1" type="ORF">LCGC14_2893260</name>
</gene>
<evidence type="ECO:0000313" key="1">
    <source>
        <dbReference type="EMBL" id="KKK73494.1"/>
    </source>
</evidence>
<accession>A0A0F9A4I1</accession>
<reference evidence="1" key="1">
    <citation type="journal article" date="2015" name="Nature">
        <title>Complex archaea that bridge the gap between prokaryotes and eukaryotes.</title>
        <authorList>
            <person name="Spang A."/>
            <person name="Saw J.H."/>
            <person name="Jorgensen S.L."/>
            <person name="Zaremba-Niedzwiedzka K."/>
            <person name="Martijn J."/>
            <person name="Lind A.E."/>
            <person name="van Eijk R."/>
            <person name="Schleper C."/>
            <person name="Guy L."/>
            <person name="Ettema T.J."/>
        </authorList>
    </citation>
    <scope>NUCLEOTIDE SEQUENCE</scope>
</reference>
<feature type="non-terminal residue" evidence="1">
    <location>
        <position position="1"/>
    </location>
</feature>
<protein>
    <submittedName>
        <fullName evidence="1">Uncharacterized protein</fullName>
    </submittedName>
</protein>
<proteinExistence type="predicted"/>
<dbReference type="EMBL" id="LAZR01056764">
    <property type="protein sequence ID" value="KKK73494.1"/>
    <property type="molecule type" value="Genomic_DNA"/>
</dbReference>
<comment type="caution">
    <text evidence="1">The sequence shown here is derived from an EMBL/GenBank/DDBJ whole genome shotgun (WGS) entry which is preliminary data.</text>
</comment>
<sequence>LTDGGRPAFQEAFGVPRAHAESGRNAVFGFVASKGDEGGADAQETIEDG</sequence>